<dbReference type="AlphaFoldDB" id="A0A381TEQ5"/>
<organism evidence="8">
    <name type="scientific">marine metagenome</name>
    <dbReference type="NCBI Taxonomy" id="408172"/>
    <lineage>
        <taxon>unclassified sequences</taxon>
        <taxon>metagenomes</taxon>
        <taxon>ecological metagenomes</taxon>
    </lineage>
</organism>
<name>A0A381TEQ5_9ZZZZ</name>
<evidence type="ECO:0000256" key="7">
    <source>
        <dbReference type="ARBA" id="ARBA00048552"/>
    </source>
</evidence>
<dbReference type="SMART" id="SM01409">
    <property type="entry name" value="RNA_pol_Rpb6"/>
    <property type="match status" value="1"/>
</dbReference>
<protein>
    <recommendedName>
        <fullName evidence="2">DNA-directed RNA polymerase</fullName>
        <ecNumber evidence="2">2.7.7.6</ecNumber>
    </recommendedName>
</protein>
<proteinExistence type="inferred from homology"/>
<dbReference type="InterPro" id="IPR006110">
    <property type="entry name" value="Pol_omega/Rpo6/RPB6"/>
</dbReference>
<evidence type="ECO:0000256" key="3">
    <source>
        <dbReference type="ARBA" id="ARBA00022478"/>
    </source>
</evidence>
<evidence type="ECO:0000256" key="6">
    <source>
        <dbReference type="ARBA" id="ARBA00023163"/>
    </source>
</evidence>
<sequence length="80" mass="9422">MIELEMQDRMELVREAQDVVKSRYLLCILVTQRIHQLENGAQPTIEVEPEDLTNPKMFFEMALREIIDGNMDLEQVTEQD</sequence>
<dbReference type="GO" id="GO:0003677">
    <property type="term" value="F:DNA binding"/>
    <property type="evidence" value="ECO:0007669"/>
    <property type="project" value="InterPro"/>
</dbReference>
<dbReference type="EMBL" id="UINC01004401">
    <property type="protein sequence ID" value="SVA14058.1"/>
    <property type="molecule type" value="Genomic_DNA"/>
</dbReference>
<keyword evidence="4" id="KW-0808">Transferase</keyword>
<dbReference type="EC" id="2.7.7.6" evidence="2"/>
<dbReference type="Gene3D" id="3.90.940.10">
    <property type="match status" value="1"/>
</dbReference>
<accession>A0A381TEQ5</accession>
<evidence type="ECO:0000313" key="8">
    <source>
        <dbReference type="EMBL" id="SVA14058.1"/>
    </source>
</evidence>
<evidence type="ECO:0000256" key="5">
    <source>
        <dbReference type="ARBA" id="ARBA00022695"/>
    </source>
</evidence>
<evidence type="ECO:0000256" key="1">
    <source>
        <dbReference type="ARBA" id="ARBA00006711"/>
    </source>
</evidence>
<dbReference type="HAMAP" id="MF_00366">
    <property type="entry name" value="RNApol_bact_RpoZ"/>
    <property type="match status" value="1"/>
</dbReference>
<keyword evidence="3" id="KW-0240">DNA-directed RNA polymerase</keyword>
<reference evidence="8" key="1">
    <citation type="submission" date="2018-05" db="EMBL/GenBank/DDBJ databases">
        <authorList>
            <person name="Lanie J.A."/>
            <person name="Ng W.-L."/>
            <person name="Kazmierczak K.M."/>
            <person name="Andrzejewski T.M."/>
            <person name="Davidsen T.M."/>
            <person name="Wayne K.J."/>
            <person name="Tettelin H."/>
            <person name="Glass J.I."/>
            <person name="Rusch D."/>
            <person name="Podicherti R."/>
            <person name="Tsui H.-C.T."/>
            <person name="Winkler M.E."/>
        </authorList>
    </citation>
    <scope>NUCLEOTIDE SEQUENCE</scope>
</reference>
<comment type="similarity">
    <text evidence="1">Belongs to the RNA polymerase subunit omega family.</text>
</comment>
<dbReference type="SUPFAM" id="SSF63562">
    <property type="entry name" value="RPB6/omega subunit-like"/>
    <property type="match status" value="1"/>
</dbReference>
<gene>
    <name evidence="8" type="ORF">METZ01_LOCUS66912</name>
</gene>
<keyword evidence="6" id="KW-0804">Transcription</keyword>
<comment type="catalytic activity">
    <reaction evidence="7">
        <text>RNA(n) + a ribonucleoside 5'-triphosphate = RNA(n+1) + diphosphate</text>
        <dbReference type="Rhea" id="RHEA:21248"/>
        <dbReference type="Rhea" id="RHEA-COMP:14527"/>
        <dbReference type="Rhea" id="RHEA-COMP:17342"/>
        <dbReference type="ChEBI" id="CHEBI:33019"/>
        <dbReference type="ChEBI" id="CHEBI:61557"/>
        <dbReference type="ChEBI" id="CHEBI:140395"/>
        <dbReference type="EC" id="2.7.7.6"/>
    </reaction>
</comment>
<dbReference type="InterPro" id="IPR036161">
    <property type="entry name" value="RPB6/omega-like_sf"/>
</dbReference>
<dbReference type="GO" id="GO:0003899">
    <property type="term" value="F:DNA-directed RNA polymerase activity"/>
    <property type="evidence" value="ECO:0007669"/>
    <property type="project" value="UniProtKB-EC"/>
</dbReference>
<keyword evidence="5" id="KW-0548">Nucleotidyltransferase</keyword>
<evidence type="ECO:0000256" key="2">
    <source>
        <dbReference type="ARBA" id="ARBA00012418"/>
    </source>
</evidence>
<dbReference type="GO" id="GO:0006351">
    <property type="term" value="P:DNA-templated transcription"/>
    <property type="evidence" value="ECO:0007669"/>
    <property type="project" value="InterPro"/>
</dbReference>
<evidence type="ECO:0000256" key="4">
    <source>
        <dbReference type="ARBA" id="ARBA00022679"/>
    </source>
</evidence>
<dbReference type="Pfam" id="PF01192">
    <property type="entry name" value="RNA_pol_Rpb6"/>
    <property type="match status" value="1"/>
</dbReference>
<dbReference type="InterPro" id="IPR003716">
    <property type="entry name" value="DNA-dir_RNA_pol_omega"/>
</dbReference>
<dbReference type="GO" id="GO:0000428">
    <property type="term" value="C:DNA-directed RNA polymerase complex"/>
    <property type="evidence" value="ECO:0007669"/>
    <property type="project" value="UniProtKB-KW"/>
</dbReference>